<dbReference type="KEGG" id="nta:107768413"/>
<organism evidence="2">
    <name type="scientific">Nicotiana tabacum</name>
    <name type="common">Common tobacco</name>
    <dbReference type="NCBI Taxonomy" id="4097"/>
    <lineage>
        <taxon>Eukaryota</taxon>
        <taxon>Viridiplantae</taxon>
        <taxon>Streptophyta</taxon>
        <taxon>Embryophyta</taxon>
        <taxon>Tracheophyta</taxon>
        <taxon>Spermatophyta</taxon>
        <taxon>Magnoliopsida</taxon>
        <taxon>eudicotyledons</taxon>
        <taxon>Gunneridae</taxon>
        <taxon>Pentapetalae</taxon>
        <taxon>asterids</taxon>
        <taxon>lamiids</taxon>
        <taxon>Solanales</taxon>
        <taxon>Solanaceae</taxon>
        <taxon>Nicotianoideae</taxon>
        <taxon>Nicotianeae</taxon>
        <taxon>Nicotiana</taxon>
    </lineage>
</organism>
<reference evidence="2" key="1">
    <citation type="submission" date="2025-08" db="UniProtKB">
        <authorList>
            <consortium name="RefSeq"/>
        </authorList>
    </citation>
    <scope>IDENTIFICATION</scope>
</reference>
<evidence type="ECO:0000259" key="1">
    <source>
        <dbReference type="Pfam" id="PF08268"/>
    </source>
</evidence>
<dbReference type="Pfam" id="PF08268">
    <property type="entry name" value="FBA_3"/>
    <property type="match status" value="1"/>
</dbReference>
<dbReference type="InterPro" id="IPR013187">
    <property type="entry name" value="F-box-assoc_dom_typ3"/>
</dbReference>
<proteinExistence type="predicted"/>
<dbReference type="NCBIfam" id="TIGR01640">
    <property type="entry name" value="F_box_assoc_1"/>
    <property type="match status" value="1"/>
</dbReference>
<dbReference type="OrthoDB" id="687122at2759"/>
<feature type="domain" description="F-box associated beta-propeller type 3" evidence="1">
    <location>
        <begin position="65"/>
        <end position="273"/>
    </location>
</feature>
<accession>A0A1S3XT18</accession>
<dbReference type="PANTHER" id="PTHR31111">
    <property type="entry name" value="BNAA05G37150D PROTEIN-RELATED"/>
    <property type="match status" value="1"/>
</dbReference>
<dbReference type="PANTHER" id="PTHR31111:SF138">
    <property type="entry name" value="F-BOX ASSOCIATED DOMAIN-CONTAINING PROTEIN"/>
    <property type="match status" value="1"/>
</dbReference>
<dbReference type="AlphaFoldDB" id="A0A1S3XT18"/>
<evidence type="ECO:0000313" key="2">
    <source>
        <dbReference type="RefSeq" id="XP_016443024.1"/>
    </source>
</evidence>
<name>A0A1S3XT18_TOBAC</name>
<gene>
    <name evidence="2" type="primary">LOC107768413</name>
</gene>
<dbReference type="InterPro" id="IPR017451">
    <property type="entry name" value="F-box-assoc_interact_dom"/>
</dbReference>
<dbReference type="PaxDb" id="4097-A0A1S3XT18"/>
<dbReference type="RefSeq" id="XP_016443024.1">
    <property type="nucleotide sequence ID" value="XM_016587538.1"/>
</dbReference>
<sequence>MDKFKCVSKSCSSMICHPEFTKAHKPCGGIFIHVLPVKCPCPGNDIPDQMKGLHYASTHDKNEVFAQRVSLPYFGYEDITPVINGLACLYTGDQVSLFNISTRELMRLPSSNLYGEGRSVWYALGFDPVDNVYKLLKVKTVANRLVYEILTLETSSRSTWRWRVLVQEGLPMFSSISGQSYFLNGIIYCKFGEENHYLVFDVYKEQFVIFNLPRVASSIRDKFNSNFIVFGQFEGRLALARVKKTQFETVLEVWALEDHQNSIWSQHTIDILDELVTYFFGIFAWISYSLSRSWSKLKILLFNFGT</sequence>
<protein>
    <submittedName>
        <fullName evidence="2">F-box/kelch-repeat protein At4g19930-like</fullName>
    </submittedName>
</protein>